<evidence type="ECO:0000313" key="2">
    <source>
        <dbReference type="EMBL" id="KUF81785.1"/>
    </source>
</evidence>
<dbReference type="OrthoDB" id="95220at2759"/>
<organism evidence="3 4">
    <name type="scientific">Phytophthora nicotianae</name>
    <name type="common">Potato buckeye rot agent</name>
    <name type="synonym">Phytophthora parasitica</name>
    <dbReference type="NCBI Taxonomy" id="4792"/>
    <lineage>
        <taxon>Eukaryota</taxon>
        <taxon>Sar</taxon>
        <taxon>Stramenopiles</taxon>
        <taxon>Oomycota</taxon>
        <taxon>Peronosporomycetes</taxon>
        <taxon>Peronosporales</taxon>
        <taxon>Peronosporaceae</taxon>
        <taxon>Phytophthora</taxon>
    </lineage>
</organism>
<gene>
    <name evidence="2" type="ORF">AM587_10000451</name>
    <name evidence="3" type="ORF">AM587_10000688</name>
</gene>
<dbReference type="EMBL" id="LNFO01000707">
    <property type="protein sequence ID" value="KUG00332.1"/>
    <property type="molecule type" value="Genomic_DNA"/>
</dbReference>
<dbReference type="EMBL" id="LNFO01003992">
    <property type="protein sequence ID" value="KUF81785.1"/>
    <property type="molecule type" value="Genomic_DNA"/>
</dbReference>
<sequence>MKRTGYKATANATKRTRTDSSQQYKRLKGVRLPSAIMALTHVLERIDSLLMPREEAVEEAIRTRDYAWFRQLRSEPKDEIVYDAILAAGDGDYNTATNLLEDLADHEMYNSGGHTNEWRVLEEAAANGHLKIVEYITEGLWDGVDREEWGYEEEAPEGKPEALLRAIYGGHYKVVNSLLDPYHFAWNLAEALEYALDQGQHNIAEVIYKSSFCFHEVAQRCIENREYMFGPCGDLLVQVASRGRVDVVKYVYNKRNYSVDVIECAFQHATECEKLGVVDFFLKTGKVPLKTVEKTFCDAAHSGLISTVRLLCSRLSPSPQLIKTTFGCAGSVSVVRYLSKKEFIPTALMIKAFRNACSNGHNAIVSFLCSTGCIPSEVITNTLMDTARHRRTNISYFLDNGEPGWSLNTRAMGTEADLDITKILSNESCISHEVMTKCFEEAARSGHVGMMKYLSCNQQVSASKIPGLFKEAIDVKDFRTVLSLYDLPHISNEEKIRAFVAAARHGEPYDTRILEHKEDWPEKVLYQALSASKNTDMRQFLSERLKEKITGGYDIFRDDI</sequence>
<comment type="caution">
    <text evidence="3">The sequence shown here is derived from an EMBL/GenBank/DDBJ whole genome shotgun (WGS) entry which is preliminary data.</text>
</comment>
<evidence type="ECO:0000313" key="3">
    <source>
        <dbReference type="EMBL" id="KUG00332.1"/>
    </source>
</evidence>
<dbReference type="InterPro" id="IPR052050">
    <property type="entry name" value="SecEffector_AnkRepeat"/>
</dbReference>
<dbReference type="InterPro" id="IPR036770">
    <property type="entry name" value="Ankyrin_rpt-contain_sf"/>
</dbReference>
<dbReference type="PANTHER" id="PTHR46586">
    <property type="entry name" value="ANKYRIN REPEAT-CONTAINING PROTEIN"/>
    <property type="match status" value="1"/>
</dbReference>
<dbReference type="Proteomes" id="UP000052943">
    <property type="component" value="Unassembled WGS sequence"/>
</dbReference>
<dbReference type="AlphaFoldDB" id="A0A0W8DVG7"/>
<name>A0A0W8DVG7_PHYNI</name>
<reference evidence="3 4" key="1">
    <citation type="submission" date="2015-11" db="EMBL/GenBank/DDBJ databases">
        <title>Genomes and virulence difference between two physiological races of Phytophthora nicotianae.</title>
        <authorList>
            <person name="Liu H."/>
            <person name="Ma X."/>
            <person name="Yu H."/>
            <person name="Fang D."/>
            <person name="Li Y."/>
            <person name="Wang X."/>
            <person name="Wang W."/>
            <person name="Dong Y."/>
            <person name="Xiao B."/>
        </authorList>
    </citation>
    <scope>NUCLEOTIDE SEQUENCE [LARGE SCALE GENOMIC DNA]</scope>
    <source>
        <strain evidence="4">race 0</strain>
        <strain evidence="3">Race 0</strain>
    </source>
</reference>
<evidence type="ECO:0000313" key="4">
    <source>
        <dbReference type="Proteomes" id="UP000052943"/>
    </source>
</evidence>
<proteinExistence type="predicted"/>
<accession>A0A0W8DVG7</accession>
<dbReference type="Gene3D" id="1.25.40.20">
    <property type="entry name" value="Ankyrin repeat-containing domain"/>
    <property type="match status" value="1"/>
</dbReference>
<feature type="region of interest" description="Disordered" evidence="1">
    <location>
        <begin position="1"/>
        <end position="22"/>
    </location>
</feature>
<dbReference type="PANTHER" id="PTHR46586:SF3">
    <property type="entry name" value="ANKYRIN REPEAT-CONTAINING PROTEIN"/>
    <property type="match status" value="1"/>
</dbReference>
<evidence type="ECO:0000256" key="1">
    <source>
        <dbReference type="SAM" id="MobiDB-lite"/>
    </source>
</evidence>
<dbReference type="SUPFAM" id="SSF48403">
    <property type="entry name" value="Ankyrin repeat"/>
    <property type="match status" value="1"/>
</dbReference>
<protein>
    <submittedName>
        <fullName evidence="3">Uncharacterized protein</fullName>
    </submittedName>
</protein>